<organism evidence="1 2">
    <name type="scientific">Cryobacterium flavum</name>
    <dbReference type="NCBI Taxonomy" id="1424659"/>
    <lineage>
        <taxon>Bacteria</taxon>
        <taxon>Bacillati</taxon>
        <taxon>Actinomycetota</taxon>
        <taxon>Actinomycetes</taxon>
        <taxon>Micrococcales</taxon>
        <taxon>Microbacteriaceae</taxon>
        <taxon>Cryobacterium</taxon>
    </lineage>
</organism>
<dbReference type="RefSeq" id="WP_420838491.1">
    <property type="nucleotide sequence ID" value="NZ_FNIB01000003.1"/>
</dbReference>
<accession>A0A5E9FVS9</accession>
<evidence type="ECO:0000313" key="2">
    <source>
        <dbReference type="Proteomes" id="UP000199639"/>
    </source>
</evidence>
<name>A0A5E9FVS9_9MICO</name>
<gene>
    <name evidence="1" type="ORF">SAMN05216368_103206</name>
</gene>
<reference evidence="1 2" key="1">
    <citation type="submission" date="2016-10" db="EMBL/GenBank/DDBJ databases">
        <authorList>
            <person name="Varghese N."/>
            <person name="Submissions S."/>
        </authorList>
    </citation>
    <scope>NUCLEOTIDE SEQUENCE [LARGE SCALE GENOMIC DNA]</scope>
    <source>
        <strain evidence="1 2">CGMCC 1.11215</strain>
    </source>
</reference>
<dbReference type="STRING" id="1424659.SAMN05216368_103206"/>
<protein>
    <submittedName>
        <fullName evidence="1">Uncharacterized protein</fullName>
    </submittedName>
</protein>
<dbReference type="AlphaFoldDB" id="A0A5E9FVS9"/>
<proteinExistence type="predicted"/>
<evidence type="ECO:0000313" key="1">
    <source>
        <dbReference type="EMBL" id="SDN01400.1"/>
    </source>
</evidence>
<dbReference type="Proteomes" id="UP000199639">
    <property type="component" value="Unassembled WGS sequence"/>
</dbReference>
<dbReference type="EMBL" id="FNIB01000003">
    <property type="protein sequence ID" value="SDN01400.1"/>
    <property type="molecule type" value="Genomic_DNA"/>
</dbReference>
<sequence length="33" mass="3456">MKVLKVIVAWALVGIPLAFGISQTLAKVTALFG</sequence>